<evidence type="ECO:0000259" key="1">
    <source>
        <dbReference type="Pfam" id="PF09851"/>
    </source>
</evidence>
<gene>
    <name evidence="2" type="ORF">EV670_1872</name>
</gene>
<reference evidence="2 3" key="1">
    <citation type="submission" date="2019-02" db="EMBL/GenBank/DDBJ databases">
        <title>Genomic Encyclopedia of Type Strains, Phase IV (KMG-IV): sequencing the most valuable type-strain genomes for metagenomic binning, comparative biology and taxonomic classification.</title>
        <authorList>
            <person name="Goeker M."/>
        </authorList>
    </citation>
    <scope>NUCLEOTIDE SEQUENCE [LARGE SCALE GENOMIC DNA]</scope>
    <source>
        <strain evidence="2 3">DSM 19570</strain>
    </source>
</reference>
<dbReference type="Pfam" id="PF09851">
    <property type="entry name" value="SHOCT"/>
    <property type="match status" value="1"/>
</dbReference>
<dbReference type="OrthoDB" id="9764015at2"/>
<organism evidence="2 3">
    <name type="scientific">Rivibacter subsaxonicus</name>
    <dbReference type="NCBI Taxonomy" id="457575"/>
    <lineage>
        <taxon>Bacteria</taxon>
        <taxon>Pseudomonadati</taxon>
        <taxon>Pseudomonadota</taxon>
        <taxon>Betaproteobacteria</taxon>
        <taxon>Burkholderiales</taxon>
        <taxon>Rivibacter</taxon>
    </lineage>
</organism>
<dbReference type="EMBL" id="SHKP01000005">
    <property type="protein sequence ID" value="RZU01156.1"/>
    <property type="molecule type" value="Genomic_DNA"/>
</dbReference>
<evidence type="ECO:0000313" key="3">
    <source>
        <dbReference type="Proteomes" id="UP000293671"/>
    </source>
</evidence>
<dbReference type="Proteomes" id="UP000293671">
    <property type="component" value="Unassembled WGS sequence"/>
</dbReference>
<name>A0A4V2FU98_9BURK</name>
<protein>
    <submittedName>
        <fullName evidence="2">Putative oligomerization/nucleic acid binding protein</fullName>
    </submittedName>
</protein>
<dbReference type="AlphaFoldDB" id="A0A4V2FU98"/>
<feature type="domain" description="SHOCT" evidence="1">
    <location>
        <begin position="57"/>
        <end position="83"/>
    </location>
</feature>
<dbReference type="RefSeq" id="WP_130431564.1">
    <property type="nucleotide sequence ID" value="NZ_SHKP01000005.1"/>
</dbReference>
<accession>A0A4V2FU98</accession>
<comment type="caution">
    <text evidence="2">The sequence shown here is derived from an EMBL/GenBank/DDBJ whole genome shotgun (WGS) entry which is preliminary data.</text>
</comment>
<proteinExistence type="predicted"/>
<keyword evidence="3" id="KW-1185">Reference proteome</keyword>
<dbReference type="InterPro" id="IPR018649">
    <property type="entry name" value="SHOCT"/>
</dbReference>
<evidence type="ECO:0000313" key="2">
    <source>
        <dbReference type="EMBL" id="RZU01156.1"/>
    </source>
</evidence>
<sequence>MILRRAAKTAGRTALIVKTAEAVSRPRAAAPQPVAAMPPAAAAAAPAGGLTPEKIETLKKLAELKTQGILSEAEFEVEKAKLLHG</sequence>